<dbReference type="FunFam" id="4.10.1000.10:FF:000022">
    <property type="entry name" value="Zinc finger CCCH domain-containing protein 7"/>
    <property type="match status" value="1"/>
</dbReference>
<feature type="compositionally biased region" description="Basic and acidic residues" evidence="6">
    <location>
        <begin position="628"/>
        <end position="641"/>
    </location>
</feature>
<feature type="zinc finger region" description="C3H1-type" evidence="5">
    <location>
        <begin position="410"/>
        <end position="440"/>
    </location>
</feature>
<feature type="zinc finger region" description="C3H1-type" evidence="5">
    <location>
        <begin position="444"/>
        <end position="465"/>
    </location>
</feature>
<dbReference type="InterPro" id="IPR000571">
    <property type="entry name" value="Znf_CCCH"/>
</dbReference>
<feature type="domain" description="C3H1-type" evidence="7">
    <location>
        <begin position="444"/>
        <end position="465"/>
    </location>
</feature>
<evidence type="ECO:0000256" key="5">
    <source>
        <dbReference type="PROSITE-ProRule" id="PRU00723"/>
    </source>
</evidence>
<dbReference type="GeneID" id="107265906"/>
<feature type="zinc finger region" description="C3H1-type" evidence="5">
    <location>
        <begin position="493"/>
        <end position="520"/>
    </location>
</feature>
<evidence type="ECO:0000259" key="7">
    <source>
        <dbReference type="PROSITE" id="PS50103"/>
    </source>
</evidence>
<feature type="domain" description="C3H1-type" evidence="7">
    <location>
        <begin position="493"/>
        <end position="520"/>
    </location>
</feature>
<feature type="compositionally biased region" description="Basic residues" evidence="6">
    <location>
        <begin position="541"/>
        <end position="560"/>
    </location>
</feature>
<name>A0AAJ7FGY7_CEPCN</name>
<evidence type="ECO:0000256" key="1">
    <source>
        <dbReference type="ARBA" id="ARBA00022723"/>
    </source>
</evidence>
<evidence type="ECO:0000256" key="6">
    <source>
        <dbReference type="SAM" id="MobiDB-lite"/>
    </source>
</evidence>
<evidence type="ECO:0000256" key="4">
    <source>
        <dbReference type="ARBA" id="ARBA00022833"/>
    </source>
</evidence>
<evidence type="ECO:0000313" key="8">
    <source>
        <dbReference type="Proteomes" id="UP000694920"/>
    </source>
</evidence>
<keyword evidence="8" id="KW-1185">Reference proteome</keyword>
<keyword evidence="1 5" id="KW-0479">Metal-binding</keyword>
<dbReference type="AlphaFoldDB" id="A0AAJ7FGY7"/>
<keyword evidence="2" id="KW-0677">Repeat</keyword>
<keyword evidence="4 5" id="KW-0862">Zinc</keyword>
<reference evidence="9" key="1">
    <citation type="submission" date="2025-08" db="UniProtKB">
        <authorList>
            <consortium name="RefSeq"/>
        </authorList>
    </citation>
    <scope>IDENTIFICATION</scope>
</reference>
<feature type="domain" description="C3H1-type" evidence="7">
    <location>
        <begin position="466"/>
        <end position="492"/>
    </location>
</feature>
<dbReference type="RefSeq" id="XP_015591304.1">
    <property type="nucleotide sequence ID" value="XM_015735818.2"/>
</dbReference>
<dbReference type="GO" id="GO:0005634">
    <property type="term" value="C:nucleus"/>
    <property type="evidence" value="ECO:0007669"/>
    <property type="project" value="TreeGrafter"/>
</dbReference>
<dbReference type="Proteomes" id="UP000694920">
    <property type="component" value="Unplaced"/>
</dbReference>
<accession>A0AAJ7FGY7</accession>
<dbReference type="PANTHER" id="PTHR46156">
    <property type="entry name" value="CCCH ZINGC FINGER"/>
    <property type="match status" value="1"/>
</dbReference>
<dbReference type="PANTHER" id="PTHR46156:SF1">
    <property type="entry name" value="ZINC FINGER CCCH DOMAIN-CONTAINING PROTEIN 3"/>
    <property type="match status" value="1"/>
</dbReference>
<evidence type="ECO:0000256" key="3">
    <source>
        <dbReference type="ARBA" id="ARBA00022771"/>
    </source>
</evidence>
<gene>
    <name evidence="9" type="primary">LOC107265906</name>
</gene>
<evidence type="ECO:0000313" key="9">
    <source>
        <dbReference type="RefSeq" id="XP_015591304.1"/>
    </source>
</evidence>
<feature type="domain" description="C3H1-type" evidence="7">
    <location>
        <begin position="410"/>
        <end position="440"/>
    </location>
</feature>
<dbReference type="CTD" id="23144"/>
<organism evidence="8 9">
    <name type="scientific">Cephus cinctus</name>
    <name type="common">Wheat stem sawfly</name>
    <dbReference type="NCBI Taxonomy" id="211228"/>
    <lineage>
        <taxon>Eukaryota</taxon>
        <taxon>Metazoa</taxon>
        <taxon>Ecdysozoa</taxon>
        <taxon>Arthropoda</taxon>
        <taxon>Hexapoda</taxon>
        <taxon>Insecta</taxon>
        <taxon>Pterygota</taxon>
        <taxon>Neoptera</taxon>
        <taxon>Endopterygota</taxon>
        <taxon>Hymenoptera</taxon>
        <taxon>Cephoidea</taxon>
        <taxon>Cephidae</taxon>
        <taxon>Cephus</taxon>
    </lineage>
</organism>
<keyword evidence="3 5" id="KW-0863">Zinc-finger</keyword>
<proteinExistence type="predicted"/>
<feature type="region of interest" description="Disordered" evidence="6">
    <location>
        <begin position="608"/>
        <end position="655"/>
    </location>
</feature>
<evidence type="ECO:0000256" key="2">
    <source>
        <dbReference type="ARBA" id="ARBA00022737"/>
    </source>
</evidence>
<dbReference type="SMART" id="SM00356">
    <property type="entry name" value="ZnF_C3H1"/>
    <property type="match status" value="5"/>
</dbReference>
<dbReference type="GO" id="GO:0008270">
    <property type="term" value="F:zinc ion binding"/>
    <property type="evidence" value="ECO:0007669"/>
    <property type="project" value="UniProtKB-KW"/>
</dbReference>
<dbReference type="KEGG" id="ccin:107265906"/>
<sequence length="655" mass="73641">MEDNALKEISYLTHLLEQHKKYHVTVREQVPNVEANSSKAFNFPCSTNQLPLKSISQGTNQYSYVKFQTTSTKVHVNPNFNPVNTTIHINPKLRGKTSIYVNPKVIKNIAAKQQIESSKESKQDSNPNIVETKYERSVHVNPKLMQKLSSTVPTESKSHNEKVIKPASQYAVCSKSKLIKSIVVSPVTSRRSLGSSLVSVSKRKLIRMKSNVKGSSGMALNSKHKRIVNSGIRKTKVATKYKLVMDIEKKFASTTTVTKPIGTTSKIQPNKYKIDRTATQGIEESKIVKVPSLRKLEGCTTALLRIGGVLYKSSRNQLIRSNIHTPSSKKKRYVINVQGDKFLMASDGKKLCRLSSIGESSSVINKSRISIGGITYVEKTPNVLVRATSKTIISNKVKQRSIQILRNKMRKNNQPCLFFQRFGYCANQVKSTCHKLHDKKQVALCKNFLQGKCLLDDCRMSHDVGPEKMPTCKYFLEGCCIRDPCPYLHVKVSASTPICTQFLRGYCAEANKCKKRHVYLCPEFERTGTCGKGKYCPYPHKKNVSTSKRPRKLPDRKHKAISSDIASTVPSHTKSRKRYYDESGNTSIDIEKMRESVLKKLKIMKSTKIVQAKKGKDSGEQNDASSRTSEDKSDSEYERPQRAPLGPLPAYIPIN</sequence>
<protein>
    <submittedName>
        <fullName evidence="9">Zinc finger CCCH domain-containing protein 3 isoform X1</fullName>
    </submittedName>
</protein>
<dbReference type="PROSITE" id="PS50103">
    <property type="entry name" value="ZF_C3H1"/>
    <property type="match status" value="4"/>
</dbReference>
<dbReference type="Gene3D" id="4.10.1000.10">
    <property type="entry name" value="Zinc finger, CCCH-type"/>
    <property type="match status" value="2"/>
</dbReference>
<feature type="zinc finger region" description="C3H1-type" evidence="5">
    <location>
        <begin position="466"/>
        <end position="492"/>
    </location>
</feature>
<feature type="region of interest" description="Disordered" evidence="6">
    <location>
        <begin position="541"/>
        <end position="580"/>
    </location>
</feature>